<reference evidence="1" key="2">
    <citation type="submission" date="2020-06" db="EMBL/GenBank/DDBJ databases">
        <title>Helianthus annuus Genome sequencing and assembly Release 2.</title>
        <authorList>
            <person name="Gouzy J."/>
            <person name="Langlade N."/>
            <person name="Munos S."/>
        </authorList>
    </citation>
    <scope>NUCLEOTIDE SEQUENCE</scope>
    <source>
        <tissue evidence="1">Leaves</tissue>
    </source>
</reference>
<evidence type="ECO:0000313" key="1">
    <source>
        <dbReference type="EMBL" id="KAF5768258.1"/>
    </source>
</evidence>
<protein>
    <submittedName>
        <fullName evidence="1">Uncharacterized protein</fullName>
    </submittedName>
</protein>
<gene>
    <name evidence="1" type="ORF">HanXRQr2_Chr14g0634321</name>
</gene>
<accession>A0A9K3E7J9</accession>
<organism evidence="1 2">
    <name type="scientific">Helianthus annuus</name>
    <name type="common">Common sunflower</name>
    <dbReference type="NCBI Taxonomy" id="4232"/>
    <lineage>
        <taxon>Eukaryota</taxon>
        <taxon>Viridiplantae</taxon>
        <taxon>Streptophyta</taxon>
        <taxon>Embryophyta</taxon>
        <taxon>Tracheophyta</taxon>
        <taxon>Spermatophyta</taxon>
        <taxon>Magnoliopsida</taxon>
        <taxon>eudicotyledons</taxon>
        <taxon>Gunneridae</taxon>
        <taxon>Pentapetalae</taxon>
        <taxon>asterids</taxon>
        <taxon>campanulids</taxon>
        <taxon>Asterales</taxon>
        <taxon>Asteraceae</taxon>
        <taxon>Asteroideae</taxon>
        <taxon>Heliantheae alliance</taxon>
        <taxon>Heliantheae</taxon>
        <taxon>Helianthus</taxon>
    </lineage>
</organism>
<reference evidence="1" key="1">
    <citation type="journal article" date="2017" name="Nature">
        <title>The sunflower genome provides insights into oil metabolism, flowering and Asterid evolution.</title>
        <authorList>
            <person name="Badouin H."/>
            <person name="Gouzy J."/>
            <person name="Grassa C.J."/>
            <person name="Murat F."/>
            <person name="Staton S.E."/>
            <person name="Cottret L."/>
            <person name="Lelandais-Briere C."/>
            <person name="Owens G.L."/>
            <person name="Carrere S."/>
            <person name="Mayjonade B."/>
            <person name="Legrand L."/>
            <person name="Gill N."/>
            <person name="Kane N.C."/>
            <person name="Bowers J.E."/>
            <person name="Hubner S."/>
            <person name="Bellec A."/>
            <person name="Berard A."/>
            <person name="Berges H."/>
            <person name="Blanchet N."/>
            <person name="Boniface M.C."/>
            <person name="Brunel D."/>
            <person name="Catrice O."/>
            <person name="Chaidir N."/>
            <person name="Claudel C."/>
            <person name="Donnadieu C."/>
            <person name="Faraut T."/>
            <person name="Fievet G."/>
            <person name="Helmstetter N."/>
            <person name="King M."/>
            <person name="Knapp S.J."/>
            <person name="Lai Z."/>
            <person name="Le Paslier M.C."/>
            <person name="Lippi Y."/>
            <person name="Lorenzon L."/>
            <person name="Mandel J.R."/>
            <person name="Marage G."/>
            <person name="Marchand G."/>
            <person name="Marquand E."/>
            <person name="Bret-Mestries E."/>
            <person name="Morien E."/>
            <person name="Nambeesan S."/>
            <person name="Nguyen T."/>
            <person name="Pegot-Espagnet P."/>
            <person name="Pouilly N."/>
            <person name="Raftis F."/>
            <person name="Sallet E."/>
            <person name="Schiex T."/>
            <person name="Thomas J."/>
            <person name="Vandecasteele C."/>
            <person name="Vares D."/>
            <person name="Vear F."/>
            <person name="Vautrin S."/>
            <person name="Crespi M."/>
            <person name="Mangin B."/>
            <person name="Burke J.M."/>
            <person name="Salse J."/>
            <person name="Munos S."/>
            <person name="Vincourt P."/>
            <person name="Rieseberg L.H."/>
            <person name="Langlade N.B."/>
        </authorList>
    </citation>
    <scope>NUCLEOTIDE SEQUENCE</scope>
    <source>
        <tissue evidence="1">Leaves</tissue>
    </source>
</reference>
<keyword evidence="2" id="KW-1185">Reference proteome</keyword>
<sequence>MEKLILFTPFAIFTKHTYPNHNLPFKALLIFTRVKRQNVRGLIVFQAYSRSKFQTGQTLVWRFGLCYFTLFFDV</sequence>
<name>A0A9K3E7J9_HELAN</name>
<comment type="caution">
    <text evidence="1">The sequence shown here is derived from an EMBL/GenBank/DDBJ whole genome shotgun (WGS) entry which is preliminary data.</text>
</comment>
<dbReference type="Gramene" id="mRNA:HanXRQr2_Chr14g0634321">
    <property type="protein sequence ID" value="CDS:HanXRQr2_Chr14g0634321.1"/>
    <property type="gene ID" value="HanXRQr2_Chr14g0634321"/>
</dbReference>
<dbReference type="Proteomes" id="UP000215914">
    <property type="component" value="Unassembled WGS sequence"/>
</dbReference>
<dbReference type="EMBL" id="MNCJ02000329">
    <property type="protein sequence ID" value="KAF5768258.1"/>
    <property type="molecule type" value="Genomic_DNA"/>
</dbReference>
<evidence type="ECO:0000313" key="2">
    <source>
        <dbReference type="Proteomes" id="UP000215914"/>
    </source>
</evidence>
<proteinExistence type="predicted"/>
<dbReference type="AlphaFoldDB" id="A0A9K3E7J9"/>